<dbReference type="OrthoDB" id="4173905at2759"/>
<organism evidence="7 8">
    <name type="scientific">Mucuna pruriens</name>
    <name type="common">Velvet bean</name>
    <name type="synonym">Dolichos pruriens</name>
    <dbReference type="NCBI Taxonomy" id="157652"/>
    <lineage>
        <taxon>Eukaryota</taxon>
        <taxon>Viridiplantae</taxon>
        <taxon>Streptophyta</taxon>
        <taxon>Embryophyta</taxon>
        <taxon>Tracheophyta</taxon>
        <taxon>Spermatophyta</taxon>
        <taxon>Magnoliopsida</taxon>
        <taxon>eudicotyledons</taxon>
        <taxon>Gunneridae</taxon>
        <taxon>Pentapetalae</taxon>
        <taxon>rosids</taxon>
        <taxon>fabids</taxon>
        <taxon>Fabales</taxon>
        <taxon>Fabaceae</taxon>
        <taxon>Papilionoideae</taxon>
        <taxon>50 kb inversion clade</taxon>
        <taxon>NPAAA clade</taxon>
        <taxon>indigoferoid/millettioid clade</taxon>
        <taxon>Phaseoleae</taxon>
        <taxon>Mucuna</taxon>
    </lineage>
</organism>
<evidence type="ECO:0000256" key="3">
    <source>
        <dbReference type="ARBA" id="ARBA00005432"/>
    </source>
</evidence>
<keyword evidence="4 5" id="KW-0808">Transferase</keyword>
<dbReference type="GO" id="GO:0016094">
    <property type="term" value="P:polyprenol biosynthetic process"/>
    <property type="evidence" value="ECO:0007669"/>
    <property type="project" value="TreeGrafter"/>
</dbReference>
<reference evidence="7" key="1">
    <citation type="submission" date="2018-05" db="EMBL/GenBank/DDBJ databases">
        <title>Draft genome of Mucuna pruriens seed.</title>
        <authorList>
            <person name="Nnadi N.E."/>
            <person name="Vos R."/>
            <person name="Hasami M.H."/>
            <person name="Devisetty U.K."/>
            <person name="Aguiy J.C."/>
        </authorList>
    </citation>
    <scope>NUCLEOTIDE SEQUENCE [LARGE SCALE GENOMIC DNA]</scope>
    <source>
        <strain evidence="7">JCA_2017</strain>
    </source>
</reference>
<feature type="non-terminal residue" evidence="7">
    <location>
        <position position="1"/>
    </location>
</feature>
<comment type="function">
    <text evidence="1">Catalyzes cis-prenyl chain elongation to produce the polyprenyl backbone of dolichol, a glycosyl carrier-lipid required for the biosynthesis of several classes of glycoprotein.</text>
</comment>
<gene>
    <name evidence="7" type="ORF">CR513_29097</name>
</gene>
<protein>
    <recommendedName>
        <fullName evidence="5">Alkyl transferase</fullName>
        <ecNumber evidence="5">2.5.1.-</ecNumber>
    </recommendedName>
</protein>
<dbReference type="STRING" id="157652.A0A371GF70"/>
<feature type="region of interest" description="Disordered" evidence="6">
    <location>
        <begin position="46"/>
        <end position="65"/>
    </location>
</feature>
<evidence type="ECO:0000256" key="2">
    <source>
        <dbReference type="ARBA" id="ARBA00004922"/>
    </source>
</evidence>
<dbReference type="AlphaFoldDB" id="A0A371GF70"/>
<comment type="caution">
    <text evidence="7">The sequence shown here is derived from an EMBL/GenBank/DDBJ whole genome shotgun (WGS) entry which is preliminary data.</text>
</comment>
<dbReference type="GO" id="GO:0009668">
    <property type="term" value="P:plastid membrane organization"/>
    <property type="evidence" value="ECO:0007669"/>
    <property type="project" value="TreeGrafter"/>
</dbReference>
<keyword evidence="8" id="KW-1185">Reference proteome</keyword>
<name>A0A371GF70_MUCPR</name>
<evidence type="ECO:0000313" key="7">
    <source>
        <dbReference type="EMBL" id="RDX89207.1"/>
    </source>
</evidence>
<evidence type="ECO:0000256" key="4">
    <source>
        <dbReference type="ARBA" id="ARBA00022679"/>
    </source>
</evidence>
<dbReference type="PANTHER" id="PTHR10291">
    <property type="entry name" value="DEHYDRODOLICHYL DIPHOSPHATE SYNTHASE FAMILY MEMBER"/>
    <property type="match status" value="1"/>
</dbReference>
<accession>A0A371GF70</accession>
<evidence type="ECO:0000313" key="8">
    <source>
        <dbReference type="Proteomes" id="UP000257109"/>
    </source>
</evidence>
<dbReference type="PANTHER" id="PTHR10291:SF0">
    <property type="entry name" value="DEHYDRODOLICHYL DIPHOSPHATE SYNTHASE 2"/>
    <property type="match status" value="1"/>
</dbReference>
<dbReference type="GO" id="GO:0045547">
    <property type="term" value="F:ditrans,polycis-polyprenyl diphosphate synthase [(2E,6E)-farnesyl diphosphate specific] activity"/>
    <property type="evidence" value="ECO:0007669"/>
    <property type="project" value="TreeGrafter"/>
</dbReference>
<dbReference type="FunFam" id="3.40.1180.10:FF:000001">
    <property type="entry name" value="(2E,6E)-farnesyl-diphosphate-specific ditrans,polycis-undecaprenyl-diphosphate synthase"/>
    <property type="match status" value="1"/>
</dbReference>
<dbReference type="Gene3D" id="3.40.1180.10">
    <property type="entry name" value="Decaprenyl diphosphate synthase-like"/>
    <property type="match status" value="1"/>
</dbReference>
<evidence type="ECO:0000256" key="5">
    <source>
        <dbReference type="RuleBase" id="RU363018"/>
    </source>
</evidence>
<evidence type="ECO:0000256" key="6">
    <source>
        <dbReference type="SAM" id="MobiDB-lite"/>
    </source>
</evidence>
<dbReference type="EMBL" id="QJKJ01005741">
    <property type="protein sequence ID" value="RDX89207.1"/>
    <property type="molecule type" value="Genomic_DNA"/>
</dbReference>
<dbReference type="GO" id="GO:0009409">
    <property type="term" value="P:response to cold"/>
    <property type="evidence" value="ECO:0007669"/>
    <property type="project" value="TreeGrafter"/>
</dbReference>
<dbReference type="NCBIfam" id="TIGR00055">
    <property type="entry name" value="uppS"/>
    <property type="match status" value="1"/>
</dbReference>
<dbReference type="GO" id="GO:0009570">
    <property type="term" value="C:chloroplast stroma"/>
    <property type="evidence" value="ECO:0007669"/>
    <property type="project" value="TreeGrafter"/>
</dbReference>
<dbReference type="CDD" id="cd00475">
    <property type="entry name" value="Cis_IPPS"/>
    <property type="match status" value="1"/>
</dbReference>
<dbReference type="InterPro" id="IPR036424">
    <property type="entry name" value="UPP_synth-like_sf"/>
</dbReference>
<sequence length="320" mass="36348">MFSVRLPIPIVNSLTPPPKTTRSPSYSYSHYYPFHSHSQTQQLIVPKRGSATAPPSVTLRDDGDSPHPLPAELVAELMPKHVAVIIDGHRRWAELRGLPPSAGYRAGVQSLRKVVSLCCSWGIEVLTVFLYSTENMLRPKVIHEEVDHFMWLVETTLNSAIDCMKKEEIRISMIGDSSKLPKSLQRMITSAEESTKHNSRFQLIVAIAYGGKYEVVQACKSVAKKVKDGLLHLDSINEHVIEQELETNCTEFPYPDLLIRVDGELRISNFLLWQLAYTELYFNEKSWPDFGKDEFVDRCLKIISAEIQTLWCITSMSILM</sequence>
<dbReference type="HAMAP" id="MF_01139">
    <property type="entry name" value="ISPT"/>
    <property type="match status" value="1"/>
</dbReference>
<comment type="pathway">
    <text evidence="2">Protein modification; protein glycosylation.</text>
</comment>
<dbReference type="Proteomes" id="UP000257109">
    <property type="component" value="Unassembled WGS sequence"/>
</dbReference>
<dbReference type="SUPFAM" id="SSF64005">
    <property type="entry name" value="Undecaprenyl diphosphate synthase"/>
    <property type="match status" value="1"/>
</dbReference>
<dbReference type="EC" id="2.5.1.-" evidence="5"/>
<dbReference type="InterPro" id="IPR001441">
    <property type="entry name" value="UPP_synth-like"/>
</dbReference>
<dbReference type="Pfam" id="PF01255">
    <property type="entry name" value="Prenyltransf"/>
    <property type="match status" value="1"/>
</dbReference>
<evidence type="ECO:0000256" key="1">
    <source>
        <dbReference type="ARBA" id="ARBA00002674"/>
    </source>
</evidence>
<comment type="similarity">
    <text evidence="3 5">Belongs to the UPP synthase family.</text>
</comment>
<proteinExistence type="inferred from homology"/>